<dbReference type="EMBL" id="VLKG01000001">
    <property type="protein sequence ID" value="TWH77444.1"/>
    <property type="molecule type" value="Genomic_DNA"/>
</dbReference>
<dbReference type="PIRSF" id="PIRSF037676">
    <property type="entry name" value="DUF683"/>
    <property type="match status" value="1"/>
</dbReference>
<comment type="similarity">
    <text evidence="2">Belongs to the UPF0437 family.</text>
</comment>
<dbReference type="InterPro" id="IPR029012">
    <property type="entry name" value="Helix_hairpin_bin_sf"/>
</dbReference>
<dbReference type="Proteomes" id="UP000319627">
    <property type="component" value="Unassembled WGS sequence"/>
</dbReference>
<name>A0A562J3M7_9GAMM</name>
<dbReference type="Pfam" id="PF05082">
    <property type="entry name" value="Rop-like"/>
    <property type="match status" value="1"/>
</dbReference>
<protein>
    <submittedName>
        <fullName evidence="3">Rop-like protein</fullName>
    </submittedName>
</protein>
<evidence type="ECO:0000256" key="1">
    <source>
        <dbReference type="ARBA" id="ARBA00023231"/>
    </source>
</evidence>
<dbReference type="Gene3D" id="1.10.287.660">
    <property type="entry name" value="Helix hairpin bin"/>
    <property type="match status" value="1"/>
</dbReference>
<organism evidence="3 4">
    <name type="scientific">Azomonas agilis</name>
    <dbReference type="NCBI Taxonomy" id="116849"/>
    <lineage>
        <taxon>Bacteria</taxon>
        <taxon>Pseudomonadati</taxon>
        <taxon>Pseudomonadota</taxon>
        <taxon>Gammaproteobacteria</taxon>
        <taxon>Pseudomonadales</taxon>
        <taxon>Pseudomonadaceae</taxon>
        <taxon>Azomonas</taxon>
    </lineage>
</organism>
<proteinExistence type="inferred from homology"/>
<comment type="caution">
    <text evidence="3">The sequence shown here is derived from an EMBL/GenBank/DDBJ whole genome shotgun (WGS) entry which is preliminary data.</text>
</comment>
<dbReference type="RefSeq" id="WP_144570109.1">
    <property type="nucleotide sequence ID" value="NZ_VLKG01000001.1"/>
</dbReference>
<dbReference type="AlphaFoldDB" id="A0A562J3M7"/>
<keyword evidence="1" id="KW-0535">Nitrogen fixation</keyword>
<evidence type="ECO:0000313" key="4">
    <source>
        <dbReference type="Proteomes" id="UP000319627"/>
    </source>
</evidence>
<dbReference type="OrthoDB" id="9181967at2"/>
<evidence type="ECO:0000256" key="2">
    <source>
        <dbReference type="ARBA" id="ARBA00044954"/>
    </source>
</evidence>
<sequence>MTEDELKALKKDVNQKKRIANEWASQIHDLVEDRLWTDFPNLPELAKQTHQACSEWAEALARLEAAGGKP</sequence>
<reference evidence="3 4" key="1">
    <citation type="submission" date="2019-07" db="EMBL/GenBank/DDBJ databases">
        <title>Genomic Encyclopedia of Type Strains, Phase I: the one thousand microbial genomes (KMG-I) project.</title>
        <authorList>
            <person name="Kyrpides N."/>
        </authorList>
    </citation>
    <scope>NUCLEOTIDE SEQUENCE [LARGE SCALE GENOMIC DNA]</scope>
    <source>
        <strain evidence="3 4">DSM 375</strain>
    </source>
</reference>
<gene>
    <name evidence="3" type="ORF">LX59_00361</name>
</gene>
<keyword evidence="4" id="KW-1185">Reference proteome</keyword>
<dbReference type="InterPro" id="IPR007774">
    <property type="entry name" value="Put_N_fixation"/>
</dbReference>
<accession>A0A562J3M7</accession>
<evidence type="ECO:0000313" key="3">
    <source>
        <dbReference type="EMBL" id="TWH77444.1"/>
    </source>
</evidence>